<dbReference type="EMBL" id="VBAK01000143">
    <property type="protein sequence ID" value="TMI88227.1"/>
    <property type="molecule type" value="Genomic_DNA"/>
</dbReference>
<dbReference type="PANTHER" id="PTHR43649:SF34">
    <property type="entry name" value="ABC TRANSPORTER PERIPLASMIC-BINDING PROTEIN YCJN-RELATED"/>
    <property type="match status" value="1"/>
</dbReference>
<dbReference type="InterPro" id="IPR006059">
    <property type="entry name" value="SBP"/>
</dbReference>
<gene>
    <name evidence="5" type="ORF">E6H00_13365</name>
</gene>
<dbReference type="SUPFAM" id="SSF53850">
    <property type="entry name" value="Periplasmic binding protein-like II"/>
    <property type="match status" value="1"/>
</dbReference>
<evidence type="ECO:0000256" key="1">
    <source>
        <dbReference type="ARBA" id="ARBA00008520"/>
    </source>
</evidence>
<keyword evidence="2" id="KW-0813">Transport</keyword>
<feature type="region of interest" description="Disordered" evidence="4">
    <location>
        <begin position="1"/>
        <end position="20"/>
    </location>
</feature>
<evidence type="ECO:0000313" key="5">
    <source>
        <dbReference type="EMBL" id="TMI88227.1"/>
    </source>
</evidence>
<keyword evidence="3" id="KW-0732">Signal</keyword>
<protein>
    <submittedName>
        <fullName evidence="5">Extracellular solute-binding protein</fullName>
    </submittedName>
</protein>
<comment type="similarity">
    <text evidence="1">Belongs to the bacterial solute-binding protein 1 family.</text>
</comment>
<accession>A0A537JXF8</accession>
<dbReference type="AlphaFoldDB" id="A0A537JXF8"/>
<dbReference type="Pfam" id="PF13416">
    <property type="entry name" value="SBP_bac_8"/>
    <property type="match status" value="1"/>
</dbReference>
<dbReference type="PANTHER" id="PTHR43649">
    <property type="entry name" value="ARABINOSE-BINDING PROTEIN-RELATED"/>
    <property type="match status" value="1"/>
</dbReference>
<dbReference type="Gene3D" id="3.40.190.10">
    <property type="entry name" value="Periplasmic binding protein-like II"/>
    <property type="match status" value="1"/>
</dbReference>
<dbReference type="InterPro" id="IPR006311">
    <property type="entry name" value="TAT_signal"/>
</dbReference>
<sequence>MGDFRNRDRAPGTPAADRPRRLTRREVLAAGGAGLAGAALGAAGLDRSAGPAEGAAYGVPGMSLDLPIERGASLRVLRWGQFVPVDQPFWDKMTQAWSQKTGVKVTIEYVNWPDIPSKTAVAANVGAGPDIVTSFFDDPHLYPDKLVPLDDVADYLGKKYGGWYDLCRAYGFNTPVGHWIALPMGTPGATVNYRVSWVREAGFDAFPKDIPNFLRLAKALRANGHPTGFSLGHAVGDANAWTHWWLWAHGGKVWNADGSAGLHSDGTIHAIENCKELYSTMTQGVGSWLDPDNNKAFLSGNISMTNNGISIYFIARAQFPTVALDMDHAIFPVGPAGRPAELQLMPMAMVFKYSKYPNAAKDYLRFCMEEGNYDQWINTTLGYYDATLRAYENVPVWNGDPKVKPFQYCLRRGQVHSYATVPGPRPAAAHAEYVVVDMFANATVGGKSARDALANAEQRLARIARG</sequence>
<evidence type="ECO:0000256" key="4">
    <source>
        <dbReference type="SAM" id="MobiDB-lite"/>
    </source>
</evidence>
<feature type="compositionally biased region" description="Basic and acidic residues" evidence="4">
    <location>
        <begin position="1"/>
        <end position="10"/>
    </location>
</feature>
<evidence type="ECO:0000256" key="2">
    <source>
        <dbReference type="ARBA" id="ARBA00022448"/>
    </source>
</evidence>
<organism evidence="5 6">
    <name type="scientific">Candidatus Segetimicrobium genomatis</name>
    <dbReference type="NCBI Taxonomy" id="2569760"/>
    <lineage>
        <taxon>Bacteria</taxon>
        <taxon>Bacillati</taxon>
        <taxon>Candidatus Sysuimicrobiota</taxon>
        <taxon>Candidatus Sysuimicrobiia</taxon>
        <taxon>Candidatus Sysuimicrobiales</taxon>
        <taxon>Candidatus Segetimicrobiaceae</taxon>
        <taxon>Candidatus Segetimicrobium</taxon>
    </lineage>
</organism>
<dbReference type="InterPro" id="IPR050490">
    <property type="entry name" value="Bact_solute-bd_prot1"/>
</dbReference>
<evidence type="ECO:0000256" key="3">
    <source>
        <dbReference type="ARBA" id="ARBA00022729"/>
    </source>
</evidence>
<dbReference type="Proteomes" id="UP000318509">
    <property type="component" value="Unassembled WGS sequence"/>
</dbReference>
<reference evidence="5 6" key="1">
    <citation type="journal article" date="2019" name="Nat. Microbiol.">
        <title>Mediterranean grassland soil C-N compound turnover is dependent on rainfall and depth, and is mediated by genomically divergent microorganisms.</title>
        <authorList>
            <person name="Diamond S."/>
            <person name="Andeer P.F."/>
            <person name="Li Z."/>
            <person name="Crits-Christoph A."/>
            <person name="Burstein D."/>
            <person name="Anantharaman K."/>
            <person name="Lane K.R."/>
            <person name="Thomas B.C."/>
            <person name="Pan C."/>
            <person name="Northen T.R."/>
            <person name="Banfield J.F."/>
        </authorList>
    </citation>
    <scope>NUCLEOTIDE SEQUENCE [LARGE SCALE GENOMIC DNA]</scope>
    <source>
        <strain evidence="5">NP_3</strain>
    </source>
</reference>
<name>A0A537JXF8_9BACT</name>
<proteinExistence type="inferred from homology"/>
<dbReference type="PROSITE" id="PS51318">
    <property type="entry name" value="TAT"/>
    <property type="match status" value="1"/>
</dbReference>
<comment type="caution">
    <text evidence="5">The sequence shown here is derived from an EMBL/GenBank/DDBJ whole genome shotgun (WGS) entry which is preliminary data.</text>
</comment>
<evidence type="ECO:0000313" key="6">
    <source>
        <dbReference type="Proteomes" id="UP000318509"/>
    </source>
</evidence>